<evidence type="ECO:0000313" key="5">
    <source>
        <dbReference type="Proteomes" id="UP000700596"/>
    </source>
</evidence>
<dbReference type="EMBL" id="JAGMWT010000010">
    <property type="protein sequence ID" value="KAH7120802.1"/>
    <property type="molecule type" value="Genomic_DNA"/>
</dbReference>
<keyword evidence="2" id="KW-1133">Transmembrane helix</keyword>
<feature type="compositionally biased region" description="Polar residues" evidence="1">
    <location>
        <begin position="468"/>
        <end position="477"/>
    </location>
</feature>
<feature type="region of interest" description="Disordered" evidence="1">
    <location>
        <begin position="347"/>
        <end position="379"/>
    </location>
</feature>
<feature type="signal peptide" evidence="3">
    <location>
        <begin position="1"/>
        <end position="18"/>
    </location>
</feature>
<evidence type="ECO:0000313" key="4">
    <source>
        <dbReference type="EMBL" id="KAH7120802.1"/>
    </source>
</evidence>
<reference evidence="4" key="1">
    <citation type="journal article" date="2021" name="Nat. Commun.">
        <title>Genetic determinants of endophytism in the Arabidopsis root mycobiome.</title>
        <authorList>
            <person name="Mesny F."/>
            <person name="Miyauchi S."/>
            <person name="Thiergart T."/>
            <person name="Pickel B."/>
            <person name="Atanasova L."/>
            <person name="Karlsson M."/>
            <person name="Huettel B."/>
            <person name="Barry K.W."/>
            <person name="Haridas S."/>
            <person name="Chen C."/>
            <person name="Bauer D."/>
            <person name="Andreopoulos W."/>
            <person name="Pangilinan J."/>
            <person name="LaButti K."/>
            <person name="Riley R."/>
            <person name="Lipzen A."/>
            <person name="Clum A."/>
            <person name="Drula E."/>
            <person name="Henrissat B."/>
            <person name="Kohler A."/>
            <person name="Grigoriev I.V."/>
            <person name="Martin F.M."/>
            <person name="Hacquard S."/>
        </authorList>
    </citation>
    <scope>NUCLEOTIDE SEQUENCE</scope>
    <source>
        <strain evidence="4">MPI-CAGE-CH-0243</strain>
    </source>
</reference>
<keyword evidence="3" id="KW-0732">Signal</keyword>
<keyword evidence="5" id="KW-1185">Reference proteome</keyword>
<gene>
    <name evidence="4" type="ORF">B0J11DRAFT_49147</name>
</gene>
<feature type="region of interest" description="Disordered" evidence="1">
    <location>
        <begin position="465"/>
        <end position="487"/>
    </location>
</feature>
<feature type="compositionally biased region" description="Low complexity" evidence="1">
    <location>
        <begin position="353"/>
        <end position="379"/>
    </location>
</feature>
<dbReference type="Proteomes" id="UP000700596">
    <property type="component" value="Unassembled WGS sequence"/>
</dbReference>
<dbReference type="OrthoDB" id="3943216at2759"/>
<evidence type="ECO:0008006" key="6">
    <source>
        <dbReference type="Google" id="ProtNLM"/>
    </source>
</evidence>
<keyword evidence="2" id="KW-0812">Transmembrane</keyword>
<feature type="transmembrane region" description="Helical" evidence="2">
    <location>
        <begin position="384"/>
        <end position="407"/>
    </location>
</feature>
<evidence type="ECO:0000256" key="3">
    <source>
        <dbReference type="SAM" id="SignalP"/>
    </source>
</evidence>
<proteinExistence type="predicted"/>
<sequence length="487" mass="51871">MLSSSSLMALIWASAALATPLMAGPIPSFDLEVRHSDLEIRQSSRTCVPSYTSKNGLNFTTYCNQNNPFNDAYQPFATSTMEECLERCSRFWFNGEGCFGIVWAADNRCWIRNSNTTKSGIRPSTGDHSAFVDLSQMEPLNTACPGNDLEVKTLSNGVKYTVNCNKDIPGAYDTCWRGYPQCYPNPFQAFYHATSLEECLSFCMKEHPLCLGAIYNPGLELGFANCWPKTGFPQGTLPTTEQGKGMIHSATITQIEPTDKTCPKDSLYGSKAGKAFQIHCGQANSGSNITSIHTQNVTACMDECATSDKGCVGILFDSSFRDGFSNCYLQNSSLVISDQPSATYAALTNSPLPSTSGSPAPSGSGSASGSNSNSNTSSSSTSKAWIAGPVLGGLAALALIGCIIFWWRRRKSQAAAASDIAEKDGSFPPTYYAHHGSAAGYAPSHAAPPTELAGGNFHANELPATGYTKPTTTNMGTSARAGPQELA</sequence>
<organism evidence="4 5">
    <name type="scientific">Dendryphion nanum</name>
    <dbReference type="NCBI Taxonomy" id="256645"/>
    <lineage>
        <taxon>Eukaryota</taxon>
        <taxon>Fungi</taxon>
        <taxon>Dikarya</taxon>
        <taxon>Ascomycota</taxon>
        <taxon>Pezizomycotina</taxon>
        <taxon>Dothideomycetes</taxon>
        <taxon>Pleosporomycetidae</taxon>
        <taxon>Pleosporales</taxon>
        <taxon>Torulaceae</taxon>
        <taxon>Dendryphion</taxon>
    </lineage>
</organism>
<protein>
    <recommendedName>
        <fullName evidence="6">Apple domain-containing protein</fullName>
    </recommendedName>
</protein>
<name>A0A9P9DKU1_9PLEO</name>
<comment type="caution">
    <text evidence="4">The sequence shown here is derived from an EMBL/GenBank/DDBJ whole genome shotgun (WGS) entry which is preliminary data.</text>
</comment>
<evidence type="ECO:0000256" key="2">
    <source>
        <dbReference type="SAM" id="Phobius"/>
    </source>
</evidence>
<feature type="chain" id="PRO_5040264966" description="Apple domain-containing protein" evidence="3">
    <location>
        <begin position="19"/>
        <end position="487"/>
    </location>
</feature>
<dbReference type="CDD" id="cd12087">
    <property type="entry name" value="TM_EGFR-like"/>
    <property type="match status" value="1"/>
</dbReference>
<keyword evidence="2" id="KW-0472">Membrane</keyword>
<evidence type="ECO:0000256" key="1">
    <source>
        <dbReference type="SAM" id="MobiDB-lite"/>
    </source>
</evidence>
<dbReference type="AlphaFoldDB" id="A0A9P9DKU1"/>
<accession>A0A9P9DKU1</accession>